<evidence type="ECO:0000256" key="4">
    <source>
        <dbReference type="ARBA" id="ARBA00022519"/>
    </source>
</evidence>
<dbReference type="RefSeq" id="WP_087734622.1">
    <property type="nucleotide sequence ID" value="NZ_CYGY02000025.1"/>
</dbReference>
<feature type="domain" description="ABC transmembrane type-1" evidence="9">
    <location>
        <begin position="86"/>
        <end position="281"/>
    </location>
</feature>
<keyword evidence="5 8" id="KW-0812">Transmembrane</keyword>
<dbReference type="Gene3D" id="1.10.3720.10">
    <property type="entry name" value="MetI-like"/>
    <property type="match status" value="1"/>
</dbReference>
<dbReference type="InterPro" id="IPR000515">
    <property type="entry name" value="MetI-like"/>
</dbReference>
<keyword evidence="4" id="KW-0997">Cell inner membrane</keyword>
<dbReference type="Proteomes" id="UP000195569">
    <property type="component" value="Unassembled WGS sequence"/>
</dbReference>
<dbReference type="InterPro" id="IPR035906">
    <property type="entry name" value="MetI-like_sf"/>
</dbReference>
<reference evidence="10" key="1">
    <citation type="submission" date="2016-12" db="EMBL/GenBank/DDBJ databases">
        <authorList>
            <person name="Moulin L."/>
        </authorList>
    </citation>
    <scope>NUCLEOTIDE SEQUENCE [LARGE SCALE GENOMIC DNA]</scope>
    <source>
        <strain evidence="10">STM 7183</strain>
    </source>
</reference>
<feature type="transmembrane region" description="Helical" evidence="8">
    <location>
        <begin position="157"/>
        <end position="176"/>
    </location>
</feature>
<dbReference type="CDD" id="cd06261">
    <property type="entry name" value="TM_PBP2"/>
    <property type="match status" value="1"/>
</dbReference>
<evidence type="ECO:0000313" key="11">
    <source>
        <dbReference type="Proteomes" id="UP000195569"/>
    </source>
</evidence>
<accession>A0A1N7S020</accession>
<evidence type="ECO:0000256" key="7">
    <source>
        <dbReference type="ARBA" id="ARBA00023136"/>
    </source>
</evidence>
<gene>
    <name evidence="10" type="ORF">BN2476_250052</name>
</gene>
<protein>
    <submittedName>
        <fullName evidence="10">Binding-protein-dependent transport systems inner membrane component</fullName>
    </submittedName>
</protein>
<feature type="transmembrane region" description="Helical" evidence="8">
    <location>
        <begin position="92"/>
        <end position="112"/>
    </location>
</feature>
<feature type="transmembrane region" description="Helical" evidence="8">
    <location>
        <begin position="124"/>
        <end position="145"/>
    </location>
</feature>
<dbReference type="OrthoDB" id="9178195at2"/>
<dbReference type="EMBL" id="CYGY02000025">
    <property type="protein sequence ID" value="SIT40749.1"/>
    <property type="molecule type" value="Genomic_DNA"/>
</dbReference>
<dbReference type="GO" id="GO:0055085">
    <property type="term" value="P:transmembrane transport"/>
    <property type="evidence" value="ECO:0007669"/>
    <property type="project" value="InterPro"/>
</dbReference>
<dbReference type="PANTHER" id="PTHR43357">
    <property type="entry name" value="INNER MEMBRANE ABC TRANSPORTER PERMEASE PROTEIN YDCV"/>
    <property type="match status" value="1"/>
</dbReference>
<proteinExistence type="inferred from homology"/>
<keyword evidence="6 8" id="KW-1133">Transmembrane helix</keyword>
<dbReference type="AlphaFoldDB" id="A0A1N7S020"/>
<dbReference type="PANTHER" id="PTHR43357:SF4">
    <property type="entry name" value="INNER MEMBRANE ABC TRANSPORTER PERMEASE PROTEIN YDCV"/>
    <property type="match status" value="1"/>
</dbReference>
<keyword evidence="7 8" id="KW-0472">Membrane</keyword>
<evidence type="ECO:0000259" key="9">
    <source>
        <dbReference type="PROSITE" id="PS50928"/>
    </source>
</evidence>
<feature type="transmembrane region" description="Helical" evidence="8">
    <location>
        <begin position="258"/>
        <end position="285"/>
    </location>
</feature>
<comment type="subcellular location">
    <subcellularLocation>
        <location evidence="1">Cell inner membrane</location>
        <topology evidence="1">Multi-pass membrane protein</topology>
    </subcellularLocation>
    <subcellularLocation>
        <location evidence="8">Cell membrane</location>
        <topology evidence="8">Multi-pass membrane protein</topology>
    </subcellularLocation>
</comment>
<evidence type="ECO:0000256" key="1">
    <source>
        <dbReference type="ARBA" id="ARBA00004429"/>
    </source>
</evidence>
<dbReference type="Pfam" id="PF00528">
    <property type="entry name" value="BPD_transp_1"/>
    <property type="match status" value="1"/>
</dbReference>
<evidence type="ECO:0000256" key="5">
    <source>
        <dbReference type="ARBA" id="ARBA00022692"/>
    </source>
</evidence>
<keyword evidence="3" id="KW-1003">Cell membrane</keyword>
<name>A0A1N7S020_9BURK</name>
<dbReference type="PROSITE" id="PS50928">
    <property type="entry name" value="ABC_TM1"/>
    <property type="match status" value="1"/>
</dbReference>
<dbReference type="GO" id="GO:0005886">
    <property type="term" value="C:plasma membrane"/>
    <property type="evidence" value="ECO:0007669"/>
    <property type="project" value="UniProtKB-SubCell"/>
</dbReference>
<comment type="caution">
    <text evidence="10">The sequence shown here is derived from an EMBL/GenBank/DDBJ whole genome shotgun (WGS) entry which is preliminary data.</text>
</comment>
<dbReference type="SUPFAM" id="SSF161098">
    <property type="entry name" value="MetI-like"/>
    <property type="match status" value="1"/>
</dbReference>
<organism evidence="10 11">
    <name type="scientific">Paraburkholderia piptadeniae</name>
    <dbReference type="NCBI Taxonomy" id="1701573"/>
    <lineage>
        <taxon>Bacteria</taxon>
        <taxon>Pseudomonadati</taxon>
        <taxon>Pseudomonadota</taxon>
        <taxon>Betaproteobacteria</taxon>
        <taxon>Burkholderiales</taxon>
        <taxon>Burkholderiaceae</taxon>
        <taxon>Paraburkholderia</taxon>
    </lineage>
</organism>
<sequence length="293" mass="31127">MSTAPRLHPLSRERVPFRVGTLSRAGDFACRWGVRVLLAATVLFLIAPLVSVIGTAFNAPPLIMFPPQHWSLESFRQIPDIWYQAFYTSIEVALAAALIGSLIAVPASFALVRGALPGRGVFEALFRSPLQVPQIVLSVGMYQYYAELSAWNEHLSIGGFTGLVIAHTILVAPYIVGTTLARIAAIDPALEEASTGLGASSLKTFRSVTLPLVRPALTASFILAFVVSFDNVTLSLFLSADSTSSTLPVTLFSAIELSASPVIFAAAALTVALSVAVTFVLGRVIGIRAVATR</sequence>
<evidence type="ECO:0000256" key="6">
    <source>
        <dbReference type="ARBA" id="ARBA00022989"/>
    </source>
</evidence>
<evidence type="ECO:0000313" key="10">
    <source>
        <dbReference type="EMBL" id="SIT40749.1"/>
    </source>
</evidence>
<feature type="transmembrane region" description="Helical" evidence="8">
    <location>
        <begin position="32"/>
        <end position="57"/>
    </location>
</feature>
<keyword evidence="11" id="KW-1185">Reference proteome</keyword>
<comment type="similarity">
    <text evidence="8">Belongs to the binding-protein-dependent transport system permease family.</text>
</comment>
<evidence type="ECO:0000256" key="8">
    <source>
        <dbReference type="RuleBase" id="RU363032"/>
    </source>
</evidence>
<evidence type="ECO:0000256" key="3">
    <source>
        <dbReference type="ARBA" id="ARBA00022475"/>
    </source>
</evidence>
<evidence type="ECO:0000256" key="2">
    <source>
        <dbReference type="ARBA" id="ARBA00022448"/>
    </source>
</evidence>
<feature type="transmembrane region" description="Helical" evidence="8">
    <location>
        <begin position="216"/>
        <end position="238"/>
    </location>
</feature>
<keyword evidence="2 8" id="KW-0813">Transport</keyword>